<evidence type="ECO:0000256" key="7">
    <source>
        <dbReference type="SAM" id="Phobius"/>
    </source>
</evidence>
<feature type="transmembrane region" description="Helical" evidence="7">
    <location>
        <begin position="320"/>
        <end position="338"/>
    </location>
</feature>
<dbReference type="GeneID" id="8247097"/>
<protein>
    <submittedName>
        <fullName evidence="9">Amino Acid/Auxin permease family</fullName>
    </submittedName>
</protein>
<feature type="transmembrane region" description="Helical" evidence="7">
    <location>
        <begin position="190"/>
        <end position="215"/>
    </location>
</feature>
<feature type="region of interest" description="Disordered" evidence="6">
    <location>
        <begin position="360"/>
        <end position="406"/>
    </location>
</feature>
<evidence type="ECO:0000313" key="10">
    <source>
        <dbReference type="Proteomes" id="UP000002009"/>
    </source>
</evidence>
<feature type="transmembrane region" description="Helical" evidence="7">
    <location>
        <begin position="526"/>
        <end position="551"/>
    </location>
</feature>
<evidence type="ECO:0000256" key="2">
    <source>
        <dbReference type="ARBA" id="ARBA00022692"/>
    </source>
</evidence>
<feature type="transmembrane region" description="Helical" evidence="7">
    <location>
        <begin position="69"/>
        <end position="95"/>
    </location>
</feature>
<feature type="transmembrane region" description="Helical" evidence="7">
    <location>
        <begin position="280"/>
        <end position="300"/>
    </location>
</feature>
<gene>
    <name evidence="9" type="ORF">MICPUN_62035</name>
</gene>
<evidence type="ECO:0000256" key="3">
    <source>
        <dbReference type="ARBA" id="ARBA00022970"/>
    </source>
</evidence>
<evidence type="ECO:0000256" key="6">
    <source>
        <dbReference type="SAM" id="MobiDB-lite"/>
    </source>
</evidence>
<dbReference type="PANTHER" id="PTHR22950">
    <property type="entry name" value="AMINO ACID TRANSPORTER"/>
    <property type="match status" value="1"/>
</dbReference>
<dbReference type="InParanoid" id="C1FHC5"/>
<evidence type="ECO:0000313" key="9">
    <source>
        <dbReference type="EMBL" id="ACO69795.1"/>
    </source>
</evidence>
<dbReference type="KEGG" id="mis:MICPUN_62035"/>
<feature type="compositionally biased region" description="Basic and acidic residues" evidence="6">
    <location>
        <begin position="360"/>
        <end position="379"/>
    </location>
</feature>
<feature type="transmembrane region" description="Helical" evidence="7">
    <location>
        <begin position="443"/>
        <end position="465"/>
    </location>
</feature>
<evidence type="ECO:0000256" key="4">
    <source>
        <dbReference type="ARBA" id="ARBA00022989"/>
    </source>
</evidence>
<dbReference type="STRING" id="296587.C1FHC5"/>
<accession>C1FHC5</accession>
<dbReference type="RefSeq" id="XP_002508537.1">
    <property type="nucleotide sequence ID" value="XM_002508491.1"/>
</dbReference>
<dbReference type="GO" id="GO:0016020">
    <property type="term" value="C:membrane"/>
    <property type="evidence" value="ECO:0007669"/>
    <property type="project" value="UniProtKB-SubCell"/>
</dbReference>
<dbReference type="Pfam" id="PF01490">
    <property type="entry name" value="Aa_trans"/>
    <property type="match status" value="1"/>
</dbReference>
<dbReference type="GO" id="GO:0015179">
    <property type="term" value="F:L-amino acid transmembrane transporter activity"/>
    <property type="evidence" value="ECO:0007669"/>
    <property type="project" value="TreeGrafter"/>
</dbReference>
<feature type="region of interest" description="Disordered" evidence="6">
    <location>
        <begin position="1"/>
        <end position="37"/>
    </location>
</feature>
<sequence length="561" mass="59093">MADLREGLLAPRGASEGDDDDSALDDPNGDDATRPGAPWTAAATATISLTMTAVGSVVLSLPATFAECGWLAGTCVLALVALLVDASLLFVVYAARSARARSYEEAARALLGPTGGACVEVALIALVYGSLVSLQIIVADQVQPVVLGVLDNYSSHTRDEVSGFAFVGERWFITCVSLAFVYPMTLARSLTVLASATTAAFFVLLFVAGALASEFAKKGWIPAPDVVAVETSRGAAGRCALALPVVAMAYACHFNVVAVDRELPRTRRGKACASNVIHTAVLAGAFPFYVVFAFAGYLQFGADVSGDVLTEWRGGNENGVMTAAQLAVAGVNALKYPLMGFSLKRAVNERLARLWHPTNRADRDRDEERDEGTADVHDDSYDDDDDDDDEGNRQMQRRGTRGQMVRASPSAPFWAEATAGLILHASVAACALSAGSLQLAVDLVGSCCGVPVMLVVPGLMFLAAFERGDASGAWVGENRDDESSVWDEEAADVDPRAREYFGEGLEWAARWERDARGRLVARPRAVMAALAWTLVAVGSVVAATGLAGIAYELASGTGAAR</sequence>
<comment type="subcellular location">
    <subcellularLocation>
        <location evidence="1">Membrane</location>
        <topology evidence="1">Multi-pass membrane protein</topology>
    </subcellularLocation>
</comment>
<feature type="domain" description="Amino acid transporter transmembrane" evidence="8">
    <location>
        <begin position="42"/>
        <end position="468"/>
    </location>
</feature>
<keyword evidence="3" id="KW-0813">Transport</keyword>
<evidence type="ECO:0000256" key="5">
    <source>
        <dbReference type="ARBA" id="ARBA00023136"/>
    </source>
</evidence>
<dbReference type="eggNOG" id="KOG1305">
    <property type="taxonomic scope" value="Eukaryota"/>
</dbReference>
<feature type="compositionally biased region" description="Acidic residues" evidence="6">
    <location>
        <begin position="380"/>
        <end position="390"/>
    </location>
</feature>
<reference evidence="9 10" key="1">
    <citation type="journal article" date="2009" name="Science">
        <title>Green evolution and dynamic adaptations revealed by genomes of the marine picoeukaryotes Micromonas.</title>
        <authorList>
            <person name="Worden A.Z."/>
            <person name="Lee J.H."/>
            <person name="Mock T."/>
            <person name="Rouze P."/>
            <person name="Simmons M.P."/>
            <person name="Aerts A.L."/>
            <person name="Allen A.E."/>
            <person name="Cuvelier M.L."/>
            <person name="Derelle E."/>
            <person name="Everett M.V."/>
            <person name="Foulon E."/>
            <person name="Grimwood J."/>
            <person name="Gundlach H."/>
            <person name="Henrissat B."/>
            <person name="Napoli C."/>
            <person name="McDonald S.M."/>
            <person name="Parker M.S."/>
            <person name="Rombauts S."/>
            <person name="Salamov A."/>
            <person name="Von Dassow P."/>
            <person name="Badger J.H."/>
            <person name="Coutinho P.M."/>
            <person name="Demir E."/>
            <person name="Dubchak I."/>
            <person name="Gentemann C."/>
            <person name="Eikrem W."/>
            <person name="Gready J.E."/>
            <person name="John U."/>
            <person name="Lanier W."/>
            <person name="Lindquist E.A."/>
            <person name="Lucas S."/>
            <person name="Mayer K.F."/>
            <person name="Moreau H."/>
            <person name="Not F."/>
            <person name="Otillar R."/>
            <person name="Panaud O."/>
            <person name="Pangilinan J."/>
            <person name="Paulsen I."/>
            <person name="Piegu B."/>
            <person name="Poliakov A."/>
            <person name="Robbens S."/>
            <person name="Schmutz J."/>
            <person name="Toulza E."/>
            <person name="Wyss T."/>
            <person name="Zelensky A."/>
            <person name="Zhou K."/>
            <person name="Armbrust E.V."/>
            <person name="Bhattacharya D."/>
            <person name="Goodenough U.W."/>
            <person name="Van de Peer Y."/>
            <person name="Grigoriev I.V."/>
        </authorList>
    </citation>
    <scope>NUCLEOTIDE SEQUENCE [LARGE SCALE GENOMIC DNA]</scope>
    <source>
        <strain evidence="10">RCC299 / NOUM17</strain>
    </source>
</reference>
<dbReference type="OMA" id="GERWFIT"/>
<feature type="transmembrane region" description="Helical" evidence="7">
    <location>
        <begin position="41"/>
        <end position="63"/>
    </location>
</feature>
<feature type="transmembrane region" description="Helical" evidence="7">
    <location>
        <begin position="413"/>
        <end position="437"/>
    </location>
</feature>
<keyword evidence="5 7" id="KW-0472">Membrane</keyword>
<feature type="transmembrane region" description="Helical" evidence="7">
    <location>
        <begin position="116"/>
        <end position="138"/>
    </location>
</feature>
<evidence type="ECO:0000256" key="1">
    <source>
        <dbReference type="ARBA" id="ARBA00004141"/>
    </source>
</evidence>
<organism evidence="9 10">
    <name type="scientific">Micromonas commoda (strain RCC299 / NOUM17 / CCMP2709)</name>
    <name type="common">Picoplanktonic green alga</name>
    <dbReference type="NCBI Taxonomy" id="296587"/>
    <lineage>
        <taxon>Eukaryota</taxon>
        <taxon>Viridiplantae</taxon>
        <taxon>Chlorophyta</taxon>
        <taxon>Mamiellophyceae</taxon>
        <taxon>Mamiellales</taxon>
        <taxon>Mamiellaceae</taxon>
        <taxon>Micromonas</taxon>
    </lineage>
</organism>
<dbReference type="EMBL" id="CP001576">
    <property type="protein sequence ID" value="ACO69795.1"/>
    <property type="molecule type" value="Genomic_DNA"/>
</dbReference>
<proteinExistence type="predicted"/>
<dbReference type="Proteomes" id="UP000002009">
    <property type="component" value="Chromosome 10"/>
</dbReference>
<keyword evidence="10" id="KW-1185">Reference proteome</keyword>
<keyword evidence="3" id="KW-0029">Amino-acid transport</keyword>
<name>C1FHC5_MICCC</name>
<keyword evidence="4 7" id="KW-1133">Transmembrane helix</keyword>
<feature type="compositionally biased region" description="Acidic residues" evidence="6">
    <location>
        <begin position="16"/>
        <end position="29"/>
    </location>
</feature>
<dbReference type="InterPro" id="IPR013057">
    <property type="entry name" value="AA_transpt_TM"/>
</dbReference>
<dbReference type="AlphaFoldDB" id="C1FHC5"/>
<keyword evidence="2 7" id="KW-0812">Transmembrane</keyword>
<feature type="transmembrane region" description="Helical" evidence="7">
    <location>
        <begin position="235"/>
        <end position="259"/>
    </location>
</feature>
<dbReference type="OrthoDB" id="28208at2759"/>
<evidence type="ECO:0000259" key="8">
    <source>
        <dbReference type="Pfam" id="PF01490"/>
    </source>
</evidence>